<keyword evidence="12" id="KW-1185">Reference proteome</keyword>
<evidence type="ECO:0000256" key="5">
    <source>
        <dbReference type="ARBA" id="ARBA00022842"/>
    </source>
</evidence>
<evidence type="ECO:0000256" key="7">
    <source>
        <dbReference type="ARBA" id="ARBA00023150"/>
    </source>
</evidence>
<comment type="similarity">
    <text evidence="8">Belongs to the MobA family.</text>
</comment>
<dbReference type="HAMAP" id="MF_00316">
    <property type="entry name" value="MobA"/>
    <property type="match status" value="1"/>
</dbReference>
<evidence type="ECO:0000256" key="6">
    <source>
        <dbReference type="ARBA" id="ARBA00023134"/>
    </source>
</evidence>
<dbReference type="CDD" id="cd02503">
    <property type="entry name" value="MobA"/>
    <property type="match status" value="1"/>
</dbReference>
<comment type="caution">
    <text evidence="8">Lacks conserved residue(s) required for the propagation of feature annotation.</text>
</comment>
<dbReference type="GO" id="GO:0061603">
    <property type="term" value="F:molybdenum cofactor guanylyltransferase activity"/>
    <property type="evidence" value="ECO:0007669"/>
    <property type="project" value="UniProtKB-EC"/>
</dbReference>
<evidence type="ECO:0000259" key="10">
    <source>
        <dbReference type="Pfam" id="PF12804"/>
    </source>
</evidence>
<evidence type="ECO:0000313" key="11">
    <source>
        <dbReference type="EMBL" id="ORC30281.1"/>
    </source>
</evidence>
<keyword evidence="1 8" id="KW-0963">Cytoplasm</keyword>
<dbReference type="EC" id="2.7.7.77" evidence="8"/>
<feature type="binding site" evidence="8">
    <location>
        <position position="73"/>
    </location>
    <ligand>
        <name>GTP</name>
        <dbReference type="ChEBI" id="CHEBI:37565"/>
    </ligand>
</feature>
<dbReference type="Pfam" id="PF12804">
    <property type="entry name" value="NTP_transf_3"/>
    <property type="match status" value="1"/>
</dbReference>
<feature type="binding site" evidence="8">
    <location>
        <position position="102"/>
    </location>
    <ligand>
        <name>GTP</name>
        <dbReference type="ChEBI" id="CHEBI:37565"/>
    </ligand>
</feature>
<keyword evidence="2 8" id="KW-0808">Transferase</keyword>
<feature type="region of interest" description="Disordered" evidence="9">
    <location>
        <begin position="209"/>
        <end position="232"/>
    </location>
</feature>
<dbReference type="OrthoDB" id="9786803at2"/>
<keyword evidence="3 8" id="KW-0479">Metal-binding</keyword>
<organism evidence="11 12">
    <name type="scientific">Marispirochaeta aestuarii</name>
    <dbReference type="NCBI Taxonomy" id="1963862"/>
    <lineage>
        <taxon>Bacteria</taxon>
        <taxon>Pseudomonadati</taxon>
        <taxon>Spirochaetota</taxon>
        <taxon>Spirochaetia</taxon>
        <taxon>Spirochaetales</taxon>
        <taxon>Spirochaetaceae</taxon>
        <taxon>Marispirochaeta</taxon>
    </lineage>
</organism>
<keyword evidence="6 8" id="KW-0342">GTP-binding</keyword>
<comment type="domain">
    <text evidence="8">The N-terminal domain determines nucleotide recognition and specific binding, while the C-terminal domain determines the specific binding to the target protein.</text>
</comment>
<evidence type="ECO:0000256" key="4">
    <source>
        <dbReference type="ARBA" id="ARBA00022741"/>
    </source>
</evidence>
<proteinExistence type="inferred from homology"/>
<dbReference type="InterPro" id="IPR029044">
    <property type="entry name" value="Nucleotide-diphossugar_trans"/>
</dbReference>
<accession>A0A1Y1RU89</accession>
<keyword evidence="7 8" id="KW-0501">Molybdenum cofactor biosynthesis</keyword>
<dbReference type="PANTHER" id="PTHR19136">
    <property type="entry name" value="MOLYBDENUM COFACTOR GUANYLYLTRANSFERASE"/>
    <property type="match status" value="1"/>
</dbReference>
<dbReference type="RefSeq" id="WP_083052971.1">
    <property type="nucleotide sequence ID" value="NZ_MWQY01000033.1"/>
</dbReference>
<comment type="caution">
    <text evidence="11">The sequence shown here is derived from an EMBL/GenBank/DDBJ whole genome shotgun (WGS) entry which is preliminary data.</text>
</comment>
<dbReference type="EMBL" id="MWQY01000033">
    <property type="protein sequence ID" value="ORC30281.1"/>
    <property type="molecule type" value="Genomic_DNA"/>
</dbReference>
<protein>
    <recommendedName>
        <fullName evidence="8">Probable molybdenum cofactor guanylyltransferase</fullName>
        <shortName evidence="8">MoCo guanylyltransferase</shortName>
        <ecNumber evidence="8">2.7.7.77</ecNumber>
    </recommendedName>
    <alternativeName>
        <fullName evidence="8">GTP:molybdopterin guanylyltransferase</fullName>
    </alternativeName>
    <alternativeName>
        <fullName evidence="8">Mo-MPT guanylyltransferase</fullName>
    </alternativeName>
    <alternativeName>
        <fullName evidence="8">Molybdopterin guanylyltransferase</fullName>
    </alternativeName>
    <alternativeName>
        <fullName evidence="8">Molybdopterin-guanine dinucleotide synthase</fullName>
        <shortName evidence="8">MGD synthase</shortName>
    </alternativeName>
</protein>
<evidence type="ECO:0000256" key="3">
    <source>
        <dbReference type="ARBA" id="ARBA00022723"/>
    </source>
</evidence>
<dbReference type="Gene3D" id="3.90.550.10">
    <property type="entry name" value="Spore Coat Polysaccharide Biosynthesis Protein SpsA, Chain A"/>
    <property type="match status" value="1"/>
</dbReference>
<comment type="catalytic activity">
    <reaction evidence="8">
        <text>Mo-molybdopterin + GTP + H(+) = Mo-molybdopterin guanine dinucleotide + diphosphate</text>
        <dbReference type="Rhea" id="RHEA:34243"/>
        <dbReference type="ChEBI" id="CHEBI:15378"/>
        <dbReference type="ChEBI" id="CHEBI:33019"/>
        <dbReference type="ChEBI" id="CHEBI:37565"/>
        <dbReference type="ChEBI" id="CHEBI:71302"/>
        <dbReference type="ChEBI" id="CHEBI:71310"/>
        <dbReference type="EC" id="2.7.7.77"/>
    </reaction>
</comment>
<feature type="binding site" evidence="8">
    <location>
        <begin position="16"/>
        <end position="18"/>
    </location>
    <ligand>
        <name>GTP</name>
        <dbReference type="ChEBI" id="CHEBI:37565"/>
    </ligand>
</feature>
<dbReference type="AlphaFoldDB" id="A0A1Y1RU89"/>
<feature type="binding site" evidence="8">
    <location>
        <position position="28"/>
    </location>
    <ligand>
        <name>GTP</name>
        <dbReference type="ChEBI" id="CHEBI:37565"/>
    </ligand>
</feature>
<evidence type="ECO:0000256" key="1">
    <source>
        <dbReference type="ARBA" id="ARBA00022490"/>
    </source>
</evidence>
<dbReference type="GO" id="GO:0005737">
    <property type="term" value="C:cytoplasm"/>
    <property type="evidence" value="ECO:0007669"/>
    <property type="project" value="UniProtKB-SubCell"/>
</dbReference>
<evidence type="ECO:0000313" key="12">
    <source>
        <dbReference type="Proteomes" id="UP000192343"/>
    </source>
</evidence>
<gene>
    <name evidence="8" type="primary">mobA</name>
    <name evidence="11" type="ORF">B4O97_18325</name>
</gene>
<dbReference type="Proteomes" id="UP000192343">
    <property type="component" value="Unassembled WGS sequence"/>
</dbReference>
<dbReference type="PANTHER" id="PTHR19136:SF81">
    <property type="entry name" value="MOLYBDENUM COFACTOR GUANYLYLTRANSFERASE"/>
    <property type="match status" value="1"/>
</dbReference>
<dbReference type="SUPFAM" id="SSF53448">
    <property type="entry name" value="Nucleotide-diphospho-sugar transferases"/>
    <property type="match status" value="1"/>
</dbReference>
<evidence type="ECO:0000256" key="8">
    <source>
        <dbReference type="HAMAP-Rule" id="MF_00316"/>
    </source>
</evidence>
<evidence type="ECO:0000256" key="9">
    <source>
        <dbReference type="SAM" id="MobiDB-lite"/>
    </source>
</evidence>
<feature type="binding site" evidence="8">
    <location>
        <position position="102"/>
    </location>
    <ligand>
        <name>Mg(2+)</name>
        <dbReference type="ChEBI" id="CHEBI:18420"/>
    </ligand>
</feature>
<dbReference type="STRING" id="1963862.B4O97_18325"/>
<name>A0A1Y1RU89_9SPIO</name>
<dbReference type="GO" id="GO:0005525">
    <property type="term" value="F:GTP binding"/>
    <property type="evidence" value="ECO:0007669"/>
    <property type="project" value="UniProtKB-UniRule"/>
</dbReference>
<dbReference type="InterPro" id="IPR013482">
    <property type="entry name" value="Molybde_CF_guanTrfase"/>
</dbReference>
<sequence length="232" mass="25356">MVYCSVPAISATAVVLAGGSSSRMGRDKARLRIGDKTLLEHITEHMTGLFEEILVAAPAEGDHDIPGIRWVRDIYTAAGPLGGIHGGLTAAGTSRIFVSACDMPFFEAELAAFLLDGTDAYDAVVPCCQGFTEPLFAVYAKSALKKMEEYLRSGRRSVNRFLSRVNTLYVPEHEVRRRADPGRVFFNMNTPGDYLHLLSEIRQRDVQAAPLRSIPSSSPRSSAIPRKSPMAE</sequence>
<dbReference type="GO" id="GO:0006777">
    <property type="term" value="P:Mo-molybdopterin cofactor biosynthetic process"/>
    <property type="evidence" value="ECO:0007669"/>
    <property type="project" value="UniProtKB-KW"/>
</dbReference>
<keyword evidence="4 8" id="KW-0547">Nucleotide-binding</keyword>
<reference evidence="11 12" key="1">
    <citation type="submission" date="2017-03" db="EMBL/GenBank/DDBJ databases">
        <title>Draft Genome sequence of Marispirochaeta sp. strain JC444.</title>
        <authorList>
            <person name="Shivani Y."/>
            <person name="Subhash Y."/>
            <person name="Sasikala C."/>
            <person name="Ramana C."/>
        </authorList>
    </citation>
    <scope>NUCLEOTIDE SEQUENCE [LARGE SCALE GENOMIC DNA]</scope>
    <source>
        <strain evidence="11 12">JC444</strain>
    </source>
</reference>
<keyword evidence="5 8" id="KW-0460">Magnesium</keyword>
<comment type="cofactor">
    <cofactor evidence="8">
        <name>Mg(2+)</name>
        <dbReference type="ChEBI" id="CHEBI:18420"/>
    </cofactor>
</comment>
<feature type="domain" description="MobA-like NTP transferase" evidence="10">
    <location>
        <begin position="13"/>
        <end position="160"/>
    </location>
</feature>
<comment type="function">
    <text evidence="8">Transfers a GMP moiety from GTP to Mo-molybdopterin (Mo-MPT) cofactor (Moco or molybdenum cofactor) to form Mo-molybdopterin guanine dinucleotide (Mo-MGD) cofactor.</text>
</comment>
<evidence type="ECO:0000256" key="2">
    <source>
        <dbReference type="ARBA" id="ARBA00022679"/>
    </source>
</evidence>
<comment type="subcellular location">
    <subcellularLocation>
        <location evidence="8">Cytoplasm</location>
    </subcellularLocation>
</comment>
<dbReference type="GO" id="GO:0046872">
    <property type="term" value="F:metal ion binding"/>
    <property type="evidence" value="ECO:0007669"/>
    <property type="project" value="UniProtKB-KW"/>
</dbReference>
<dbReference type="InterPro" id="IPR025877">
    <property type="entry name" value="MobA-like_NTP_Trfase"/>
</dbReference>